<keyword evidence="1" id="KW-0812">Transmembrane</keyword>
<evidence type="ECO:0000256" key="1">
    <source>
        <dbReference type="SAM" id="Phobius"/>
    </source>
</evidence>
<dbReference type="Gene3D" id="2.70.70.10">
    <property type="entry name" value="Glucose Permease (Domain IIA)"/>
    <property type="match status" value="1"/>
</dbReference>
<dbReference type="InterPro" id="IPR050570">
    <property type="entry name" value="Cell_wall_metabolism_enzyme"/>
</dbReference>
<sequence>MRLIGLLLRGAWLLILFAVLYWLVLLLLPELRHVFKVAQLLREPVPVALPMPVEGVKVRGLRDSYGAARSNDRKHEGVDIFAPRGTPVLSTTQGLVIRRGQNQLGGNIVMVLGPGGQRHYYAHLERFGAIERGDWVWPGTVLGYVGTSGNAAGTPPHLHYGIYGYGGAINPYPLLKEEIPPRHKASAAE</sequence>
<dbReference type="Proteomes" id="UP001446205">
    <property type="component" value="Unassembled WGS sequence"/>
</dbReference>
<reference evidence="3 4" key="1">
    <citation type="submission" date="2024-04" db="EMBL/GenBank/DDBJ databases">
        <authorList>
            <person name="Abashina T."/>
            <person name="Shaikin A."/>
        </authorList>
    </citation>
    <scope>NUCLEOTIDE SEQUENCE [LARGE SCALE GENOMIC DNA]</scope>
    <source>
        <strain evidence="3 4">AAFK</strain>
    </source>
</reference>
<keyword evidence="1" id="KW-0472">Membrane</keyword>
<proteinExistence type="predicted"/>
<feature type="domain" description="M23ase beta-sheet core" evidence="2">
    <location>
        <begin position="74"/>
        <end position="171"/>
    </location>
</feature>
<evidence type="ECO:0000313" key="3">
    <source>
        <dbReference type="EMBL" id="MEK8088404.1"/>
    </source>
</evidence>
<dbReference type="CDD" id="cd12797">
    <property type="entry name" value="M23_peptidase"/>
    <property type="match status" value="1"/>
</dbReference>
<dbReference type="EMBL" id="JBBPCO010000001">
    <property type="protein sequence ID" value="MEK8088404.1"/>
    <property type="molecule type" value="Genomic_DNA"/>
</dbReference>
<dbReference type="InterPro" id="IPR011055">
    <property type="entry name" value="Dup_hybrid_motif"/>
</dbReference>
<dbReference type="RefSeq" id="WP_341369468.1">
    <property type="nucleotide sequence ID" value="NZ_JBBPCO010000001.1"/>
</dbReference>
<accession>A0ABU9D4B8</accession>
<evidence type="ECO:0000259" key="2">
    <source>
        <dbReference type="Pfam" id="PF01551"/>
    </source>
</evidence>
<feature type="transmembrane region" description="Helical" evidence="1">
    <location>
        <begin position="6"/>
        <end position="28"/>
    </location>
</feature>
<name>A0ABU9D4B8_9PROT</name>
<dbReference type="Pfam" id="PF01551">
    <property type="entry name" value="Peptidase_M23"/>
    <property type="match status" value="1"/>
</dbReference>
<dbReference type="InterPro" id="IPR016047">
    <property type="entry name" value="M23ase_b-sheet_dom"/>
</dbReference>
<protein>
    <submittedName>
        <fullName evidence="3">M23 family metallopeptidase</fullName>
        <ecNumber evidence="3">3.4.-.-</ecNumber>
    </submittedName>
</protein>
<comment type="caution">
    <text evidence="3">The sequence shown here is derived from an EMBL/GenBank/DDBJ whole genome shotgun (WGS) entry which is preliminary data.</text>
</comment>
<keyword evidence="1" id="KW-1133">Transmembrane helix</keyword>
<keyword evidence="3" id="KW-0378">Hydrolase</keyword>
<gene>
    <name evidence="3" type="ORF">WOB96_01375</name>
</gene>
<dbReference type="SUPFAM" id="SSF51261">
    <property type="entry name" value="Duplicated hybrid motif"/>
    <property type="match status" value="1"/>
</dbReference>
<dbReference type="EC" id="3.4.-.-" evidence="3"/>
<dbReference type="GO" id="GO:0016787">
    <property type="term" value="F:hydrolase activity"/>
    <property type="evidence" value="ECO:0007669"/>
    <property type="project" value="UniProtKB-KW"/>
</dbReference>
<dbReference type="PANTHER" id="PTHR21666:SF268">
    <property type="entry name" value="PEPTIDASE M23 DOMAIN-CONTAINING PROTEIN"/>
    <property type="match status" value="1"/>
</dbReference>
<keyword evidence="4" id="KW-1185">Reference proteome</keyword>
<organism evidence="3 4">
    <name type="scientific">Thermithiobacillus plumbiphilus</name>
    <dbReference type="NCBI Taxonomy" id="1729899"/>
    <lineage>
        <taxon>Bacteria</taxon>
        <taxon>Pseudomonadati</taxon>
        <taxon>Pseudomonadota</taxon>
        <taxon>Acidithiobacillia</taxon>
        <taxon>Acidithiobacillales</taxon>
        <taxon>Thermithiobacillaceae</taxon>
        <taxon>Thermithiobacillus</taxon>
    </lineage>
</organism>
<evidence type="ECO:0000313" key="4">
    <source>
        <dbReference type="Proteomes" id="UP001446205"/>
    </source>
</evidence>
<dbReference type="PANTHER" id="PTHR21666">
    <property type="entry name" value="PEPTIDASE-RELATED"/>
    <property type="match status" value="1"/>
</dbReference>